<evidence type="ECO:0000313" key="2">
    <source>
        <dbReference type="EMBL" id="SNQ51827.1"/>
    </source>
</evidence>
<reference evidence="2 3" key="1">
    <citation type="submission" date="2017-06" db="EMBL/GenBank/DDBJ databases">
        <authorList>
            <person name="Kim H.J."/>
            <person name="Triplett B.A."/>
        </authorList>
    </citation>
    <scope>NUCLEOTIDE SEQUENCE [LARGE SCALE GENOMIC DNA]</scope>
    <source>
        <strain evidence="2">FRACA_ARgP5</strain>
    </source>
</reference>
<dbReference type="Proteomes" id="UP000234331">
    <property type="component" value="Unassembled WGS sequence"/>
</dbReference>
<evidence type="ECO:0000256" key="1">
    <source>
        <dbReference type="SAM" id="MobiDB-lite"/>
    </source>
</evidence>
<dbReference type="EMBL" id="FZMO01000549">
    <property type="protein sequence ID" value="SNQ51827.1"/>
    <property type="molecule type" value="Genomic_DNA"/>
</dbReference>
<sequence>MVDFDGSLWDSGRCFLHADPSHLKEPLPGGDPTGNPSGPGDSQSLAPELGGAPMITWEHPGHRCLHPRSSDQPTPPATRGSTGPRRDDSQPHDTPLLTTRRGPADSRTAATAIRENPSPAGPTALHGPRTIAQPAPARVATSGATARQPRRVDRQQHLIRYRQDASRCGAIGSALDL</sequence>
<protein>
    <submittedName>
        <fullName evidence="2">Uncharacterized protein</fullName>
    </submittedName>
</protein>
<keyword evidence="3" id="KW-1185">Reference proteome</keyword>
<accession>A0A2I2L1T8</accession>
<feature type="compositionally biased region" description="Polar residues" evidence="1">
    <location>
        <begin position="34"/>
        <end position="45"/>
    </location>
</feature>
<feature type="region of interest" description="Disordered" evidence="1">
    <location>
        <begin position="1"/>
        <end position="152"/>
    </location>
</feature>
<dbReference type="AlphaFoldDB" id="A0A2I2L1T8"/>
<proteinExistence type="predicted"/>
<evidence type="ECO:0000313" key="3">
    <source>
        <dbReference type="Proteomes" id="UP000234331"/>
    </source>
</evidence>
<gene>
    <name evidence="2" type="ORF">FRACA_810018</name>
</gene>
<organism evidence="2 3">
    <name type="scientific">Frankia canadensis</name>
    <dbReference type="NCBI Taxonomy" id="1836972"/>
    <lineage>
        <taxon>Bacteria</taxon>
        <taxon>Bacillati</taxon>
        <taxon>Actinomycetota</taxon>
        <taxon>Actinomycetes</taxon>
        <taxon>Frankiales</taxon>
        <taxon>Frankiaceae</taxon>
        <taxon>Frankia</taxon>
    </lineage>
</organism>
<name>A0A2I2L1T8_9ACTN</name>